<accession>A0A2U1N9C0</accession>
<evidence type="ECO:0000256" key="3">
    <source>
        <dbReference type="ARBA" id="ARBA00023136"/>
    </source>
</evidence>
<proteinExistence type="predicted"/>
<sequence length="134" mass="15160">MKKIDYSLCFSISYSEYGGLGSPIVGLLPSLCWNFNNTHPKYWCFADVLYSSQTSKVFSFYLKPRQQPLDWHTKLKIALGAARGLEYLHCIANPPVIYLNCSLHLCTGTPNLSLLEAAMNFLSFRLGELRKNST</sequence>
<dbReference type="GO" id="GO:0016020">
    <property type="term" value="C:membrane"/>
    <property type="evidence" value="ECO:0007669"/>
    <property type="project" value="UniProtKB-SubCell"/>
</dbReference>
<comment type="caution">
    <text evidence="4">The sequence shown here is derived from an EMBL/GenBank/DDBJ whole genome shotgun (WGS) entry which is preliminary data.</text>
</comment>
<dbReference type="InterPro" id="IPR011009">
    <property type="entry name" value="Kinase-like_dom_sf"/>
</dbReference>
<dbReference type="STRING" id="35608.A0A2U1N9C0"/>
<keyword evidence="4" id="KW-0430">Lectin</keyword>
<dbReference type="GO" id="GO:0030246">
    <property type="term" value="F:carbohydrate binding"/>
    <property type="evidence" value="ECO:0007669"/>
    <property type="project" value="UniProtKB-KW"/>
</dbReference>
<keyword evidence="3" id="KW-0472">Membrane</keyword>
<organism evidence="4 5">
    <name type="scientific">Artemisia annua</name>
    <name type="common">Sweet wormwood</name>
    <dbReference type="NCBI Taxonomy" id="35608"/>
    <lineage>
        <taxon>Eukaryota</taxon>
        <taxon>Viridiplantae</taxon>
        <taxon>Streptophyta</taxon>
        <taxon>Embryophyta</taxon>
        <taxon>Tracheophyta</taxon>
        <taxon>Spermatophyta</taxon>
        <taxon>Magnoliopsida</taxon>
        <taxon>eudicotyledons</taxon>
        <taxon>Gunneridae</taxon>
        <taxon>Pentapetalae</taxon>
        <taxon>asterids</taxon>
        <taxon>campanulids</taxon>
        <taxon>Asterales</taxon>
        <taxon>Asteraceae</taxon>
        <taxon>Asteroideae</taxon>
        <taxon>Anthemideae</taxon>
        <taxon>Artemisiinae</taxon>
        <taxon>Artemisia</taxon>
    </lineage>
</organism>
<keyword evidence="4" id="KW-0808">Transferase</keyword>
<evidence type="ECO:0000313" key="5">
    <source>
        <dbReference type="Proteomes" id="UP000245207"/>
    </source>
</evidence>
<dbReference type="PANTHER" id="PTHR47985">
    <property type="entry name" value="OS07G0668900 PROTEIN"/>
    <property type="match status" value="1"/>
</dbReference>
<dbReference type="Gene3D" id="1.10.510.10">
    <property type="entry name" value="Transferase(Phosphotransferase) domain 1"/>
    <property type="match status" value="1"/>
</dbReference>
<evidence type="ECO:0000313" key="4">
    <source>
        <dbReference type="EMBL" id="PWA70103.1"/>
    </source>
</evidence>
<dbReference type="SUPFAM" id="SSF56112">
    <property type="entry name" value="Protein kinase-like (PK-like)"/>
    <property type="match status" value="1"/>
</dbReference>
<keyword evidence="2" id="KW-0723">Serine/threonine-protein kinase</keyword>
<keyword evidence="5" id="KW-1185">Reference proteome</keyword>
<dbReference type="PANTHER" id="PTHR47985:SF3">
    <property type="entry name" value="SERINE_THREONINE-PROTEIN KINASE PBL21-RELATED"/>
    <property type="match status" value="1"/>
</dbReference>
<gene>
    <name evidence="4" type="ORF">CTI12_AA289510</name>
</gene>
<keyword evidence="4" id="KW-0418">Kinase</keyword>
<name>A0A2U1N9C0_ARTAN</name>
<dbReference type="Proteomes" id="UP000245207">
    <property type="component" value="Unassembled WGS sequence"/>
</dbReference>
<dbReference type="OrthoDB" id="2013824at2759"/>
<comment type="subcellular location">
    <subcellularLocation>
        <location evidence="1">Membrane</location>
    </subcellularLocation>
</comment>
<reference evidence="4 5" key="1">
    <citation type="journal article" date="2018" name="Mol. Plant">
        <title>The genome of Artemisia annua provides insight into the evolution of Asteraceae family and artemisinin biosynthesis.</title>
        <authorList>
            <person name="Shen Q."/>
            <person name="Zhang L."/>
            <person name="Liao Z."/>
            <person name="Wang S."/>
            <person name="Yan T."/>
            <person name="Shi P."/>
            <person name="Liu M."/>
            <person name="Fu X."/>
            <person name="Pan Q."/>
            <person name="Wang Y."/>
            <person name="Lv Z."/>
            <person name="Lu X."/>
            <person name="Zhang F."/>
            <person name="Jiang W."/>
            <person name="Ma Y."/>
            <person name="Chen M."/>
            <person name="Hao X."/>
            <person name="Li L."/>
            <person name="Tang Y."/>
            <person name="Lv G."/>
            <person name="Zhou Y."/>
            <person name="Sun X."/>
            <person name="Brodelius P.E."/>
            <person name="Rose J.K.C."/>
            <person name="Tang K."/>
        </authorList>
    </citation>
    <scope>NUCLEOTIDE SEQUENCE [LARGE SCALE GENOMIC DNA]</scope>
    <source>
        <strain evidence="5">cv. Huhao1</strain>
        <tissue evidence="4">Leaf</tissue>
    </source>
</reference>
<dbReference type="EMBL" id="PKPP01003304">
    <property type="protein sequence ID" value="PWA70103.1"/>
    <property type="molecule type" value="Genomic_DNA"/>
</dbReference>
<evidence type="ECO:0000256" key="2">
    <source>
        <dbReference type="ARBA" id="ARBA00022527"/>
    </source>
</evidence>
<protein>
    <submittedName>
        <fullName evidence="4">Protein kinase-like domain, Concanavalin A-like lectin/glucanase domain protein</fullName>
    </submittedName>
</protein>
<dbReference type="GO" id="GO:0004674">
    <property type="term" value="F:protein serine/threonine kinase activity"/>
    <property type="evidence" value="ECO:0007669"/>
    <property type="project" value="UniProtKB-KW"/>
</dbReference>
<dbReference type="AlphaFoldDB" id="A0A2U1N9C0"/>
<evidence type="ECO:0000256" key="1">
    <source>
        <dbReference type="ARBA" id="ARBA00004370"/>
    </source>
</evidence>